<reference evidence="3" key="1">
    <citation type="submission" date="2022-11" db="UniProtKB">
        <authorList>
            <consortium name="WormBaseParasite"/>
        </authorList>
    </citation>
    <scope>IDENTIFICATION</scope>
</reference>
<evidence type="ECO:0000313" key="3">
    <source>
        <dbReference type="WBParaSite" id="PSAMB.scaffold1445size31482.g13291.t1"/>
    </source>
</evidence>
<evidence type="ECO:0000313" key="2">
    <source>
        <dbReference type="Proteomes" id="UP000887566"/>
    </source>
</evidence>
<feature type="region of interest" description="Disordered" evidence="1">
    <location>
        <begin position="1"/>
        <end position="40"/>
    </location>
</feature>
<evidence type="ECO:0000256" key="1">
    <source>
        <dbReference type="SAM" id="MobiDB-lite"/>
    </source>
</evidence>
<keyword evidence="2" id="KW-1185">Reference proteome</keyword>
<organism evidence="2 3">
    <name type="scientific">Plectus sambesii</name>
    <dbReference type="NCBI Taxonomy" id="2011161"/>
    <lineage>
        <taxon>Eukaryota</taxon>
        <taxon>Metazoa</taxon>
        <taxon>Ecdysozoa</taxon>
        <taxon>Nematoda</taxon>
        <taxon>Chromadorea</taxon>
        <taxon>Plectida</taxon>
        <taxon>Plectina</taxon>
        <taxon>Plectoidea</taxon>
        <taxon>Plectidae</taxon>
        <taxon>Plectus</taxon>
    </lineage>
</organism>
<accession>A0A914V299</accession>
<name>A0A914V299_9BILA</name>
<dbReference type="WBParaSite" id="PSAMB.scaffold1445size31482.g13291.t1">
    <property type="protein sequence ID" value="PSAMB.scaffold1445size31482.g13291.t1"/>
    <property type="gene ID" value="PSAMB.scaffold1445size31482.g13291"/>
</dbReference>
<dbReference type="AlphaFoldDB" id="A0A914V299"/>
<proteinExistence type="predicted"/>
<dbReference type="Proteomes" id="UP000887566">
    <property type="component" value="Unplaced"/>
</dbReference>
<sequence length="108" mass="12273">MKTGSKPPRVINTDGRTTGKEGEEDDDDAMAPTHERCSTLCPPFKRDDTLQLTRALELARSPNSALNGWRKMRNAKSNGRLSRLNRVRRGKYLNINSRANKLFFPQTQ</sequence>
<protein>
    <submittedName>
        <fullName evidence="3">Uncharacterized protein</fullName>
    </submittedName>
</protein>